<sequence>MSNAIVFFSFLFENFCAHFFEMLVPTLLSSPLSFFFKNKDWSPLSFVFIYLLCKRLGPLSEGQKSMPIAVQVCHEPLTWL</sequence>
<accession>A0A0A8Z616</accession>
<name>A0A0A8Z616_ARUDO</name>
<reference evidence="1" key="1">
    <citation type="submission" date="2014-09" db="EMBL/GenBank/DDBJ databases">
        <authorList>
            <person name="Magalhaes I.L.F."/>
            <person name="Oliveira U."/>
            <person name="Santos F.R."/>
            <person name="Vidigal T.H.D.A."/>
            <person name="Brescovit A.D."/>
            <person name="Santos A.J."/>
        </authorList>
    </citation>
    <scope>NUCLEOTIDE SEQUENCE</scope>
    <source>
        <tissue evidence="1">Shoot tissue taken approximately 20 cm above the soil surface</tissue>
    </source>
</reference>
<dbReference type="AlphaFoldDB" id="A0A0A8Z616"/>
<dbReference type="EMBL" id="GBRH01267593">
    <property type="protein sequence ID" value="JAD30302.1"/>
    <property type="molecule type" value="Transcribed_RNA"/>
</dbReference>
<reference evidence="1" key="2">
    <citation type="journal article" date="2015" name="Data Brief">
        <title>Shoot transcriptome of the giant reed, Arundo donax.</title>
        <authorList>
            <person name="Barrero R.A."/>
            <person name="Guerrero F.D."/>
            <person name="Moolhuijzen P."/>
            <person name="Goolsby J.A."/>
            <person name="Tidwell J."/>
            <person name="Bellgard S.E."/>
            <person name="Bellgard M.I."/>
        </authorList>
    </citation>
    <scope>NUCLEOTIDE SEQUENCE</scope>
    <source>
        <tissue evidence="1">Shoot tissue taken approximately 20 cm above the soil surface</tissue>
    </source>
</reference>
<protein>
    <submittedName>
        <fullName evidence="1">Uncharacterized protein</fullName>
    </submittedName>
</protein>
<proteinExistence type="predicted"/>
<organism evidence="1">
    <name type="scientific">Arundo donax</name>
    <name type="common">Giant reed</name>
    <name type="synonym">Donax arundinaceus</name>
    <dbReference type="NCBI Taxonomy" id="35708"/>
    <lineage>
        <taxon>Eukaryota</taxon>
        <taxon>Viridiplantae</taxon>
        <taxon>Streptophyta</taxon>
        <taxon>Embryophyta</taxon>
        <taxon>Tracheophyta</taxon>
        <taxon>Spermatophyta</taxon>
        <taxon>Magnoliopsida</taxon>
        <taxon>Liliopsida</taxon>
        <taxon>Poales</taxon>
        <taxon>Poaceae</taxon>
        <taxon>PACMAD clade</taxon>
        <taxon>Arundinoideae</taxon>
        <taxon>Arundineae</taxon>
        <taxon>Arundo</taxon>
    </lineage>
</organism>
<evidence type="ECO:0000313" key="1">
    <source>
        <dbReference type="EMBL" id="JAD30302.1"/>
    </source>
</evidence>